<dbReference type="SUPFAM" id="SSF52540">
    <property type="entry name" value="P-loop containing nucleoside triphosphate hydrolases"/>
    <property type="match status" value="1"/>
</dbReference>
<proteinExistence type="predicted"/>
<reference evidence="2" key="1">
    <citation type="submission" date="2022-11" db="EMBL/GenBank/DDBJ databases">
        <title>Alteromonas sp. nov., isolated from sea water of the Qingdao.</title>
        <authorList>
            <person name="Wang Q."/>
        </authorList>
    </citation>
    <scope>NUCLEOTIDE SEQUENCE</scope>
    <source>
        <strain evidence="2">ASW11-7</strain>
    </source>
</reference>
<feature type="domain" description="Glycosyltransferase 61 catalytic" evidence="1">
    <location>
        <begin position="462"/>
        <end position="637"/>
    </location>
</feature>
<dbReference type="EMBL" id="JAPFRD010000011">
    <property type="protein sequence ID" value="MCW8109083.1"/>
    <property type="molecule type" value="Genomic_DNA"/>
</dbReference>
<evidence type="ECO:0000313" key="3">
    <source>
        <dbReference type="Proteomes" id="UP001142810"/>
    </source>
</evidence>
<evidence type="ECO:0000313" key="2">
    <source>
        <dbReference type="EMBL" id="MCW8109083.1"/>
    </source>
</evidence>
<keyword evidence="3" id="KW-1185">Reference proteome</keyword>
<comment type="caution">
    <text evidence="2">The sequence shown here is derived from an EMBL/GenBank/DDBJ whole genome shotgun (WGS) entry which is preliminary data.</text>
</comment>
<name>A0ABT3P8J9_9ALTE</name>
<dbReference type="InterPro" id="IPR027417">
    <property type="entry name" value="P-loop_NTPase"/>
</dbReference>
<dbReference type="Proteomes" id="UP001142810">
    <property type="component" value="Unassembled WGS sequence"/>
</dbReference>
<accession>A0ABT3P8J9</accession>
<sequence length="785" mass="89898">MDKRIIIHIGPPKTGSSAIQFFLLRNAKKLKQSGIWYPSHSTDKNNISSGNAREICSEDKDGRLLADPDKLSKLITKFNRNSELHTLVLSSESFFRIAESLAALIPNAEFIAFLRNPIEYAMSIYNQSVKRHGNTNVFLPPAKLNMGQWKTIVKLSQVVNEKNLHLCRYKSAESHENILDDIAAILRINMPTMNSDNSKINSSYSFAAIELKRWLNQLDVNGVQQQLDNFLQRTSEHSRPYRLLSDTKLQSFTIQFQKHIEKFSTLLEKTELAKLSNEINGLKSYPFKAQSEFYPEVQTLIKKMKDEEPDLYHAVGALVIKANNNLISSRYGECFRLTPWQKMVASTQLTAKVLGQRIKRILKQHIAQERRFKLPQDQHVDIVSPAHLIPLSSHSAPSRIYGGIAGNNVPATAQQYRGNRAKNENMIVESVSQLDYLHENDQQARWVRSGTYYYGGPVFSNFGHFLAECVHRLRPYNYLSEANVKGVIFQPKRRPEVVKLRFPILPPHFYDTLKYLGVPKSKVIIQTRAMSVSNLIVSEQESIFRSGLPVSEDYLQFLKFCERRAGIERDAQRPRKVYVSRTPFLLRGALAGEAYIDKLMEENNFYVFRPEKFSLIEQLKIYKSADTLVFAEGGAVHVLELLGPLQADVHILQRRVHSPRVFAQILSPRVNSTSYYSSVYELPSLFALKEANNIAHGSALSIPDVQAMESYLTEKLKLTGFDKTQYAKQIYTDVNRYFDHYRPILSTNNQLKHCLTDYVDEINRLAPQLIRQSGELRGLQNLRHS</sequence>
<protein>
    <submittedName>
        <fullName evidence="2">Glycosyltransferase family 61 protein</fullName>
    </submittedName>
</protein>
<gene>
    <name evidence="2" type="ORF">OPS25_11305</name>
</gene>
<dbReference type="RefSeq" id="WP_265617827.1">
    <property type="nucleotide sequence ID" value="NZ_JAPFRD010000011.1"/>
</dbReference>
<dbReference type="Pfam" id="PF04577">
    <property type="entry name" value="Glyco_transf_61"/>
    <property type="match status" value="1"/>
</dbReference>
<dbReference type="Gene3D" id="3.40.50.300">
    <property type="entry name" value="P-loop containing nucleotide triphosphate hydrolases"/>
    <property type="match status" value="1"/>
</dbReference>
<organism evidence="2 3">
    <name type="scientific">Alteromonas aquimaris</name>
    <dbReference type="NCBI Taxonomy" id="2998417"/>
    <lineage>
        <taxon>Bacteria</taxon>
        <taxon>Pseudomonadati</taxon>
        <taxon>Pseudomonadota</taxon>
        <taxon>Gammaproteobacteria</taxon>
        <taxon>Alteromonadales</taxon>
        <taxon>Alteromonadaceae</taxon>
        <taxon>Alteromonas/Salinimonas group</taxon>
        <taxon>Alteromonas</taxon>
    </lineage>
</organism>
<evidence type="ECO:0000259" key="1">
    <source>
        <dbReference type="Pfam" id="PF04577"/>
    </source>
</evidence>
<dbReference type="InterPro" id="IPR049625">
    <property type="entry name" value="Glyco_transf_61_cat"/>
</dbReference>